<reference evidence="1 2" key="1">
    <citation type="submission" date="2019-08" db="EMBL/GenBank/DDBJ databases">
        <title>Bacillus genomes from the desert of Cuatro Cienegas, Coahuila.</title>
        <authorList>
            <person name="Olmedo-Alvarez G."/>
        </authorList>
    </citation>
    <scope>NUCLEOTIDE SEQUENCE [LARGE SCALE GENOMIC DNA]</scope>
    <source>
        <strain evidence="1 2">CH451a_14T</strain>
    </source>
</reference>
<evidence type="ECO:0000313" key="2">
    <source>
        <dbReference type="Proteomes" id="UP000325054"/>
    </source>
</evidence>
<gene>
    <name evidence="1" type="ORF">FZC80_19520</name>
</gene>
<sequence length="70" mass="7794">MCLSGLDRALPLLIRPAAAPSPSGSNNPTRIKGKPAFFSLWNICLSGLDKALPLLNINHMFNLQQEYDRW</sequence>
<dbReference type="Proteomes" id="UP000325054">
    <property type="component" value="Unassembled WGS sequence"/>
</dbReference>
<protein>
    <submittedName>
        <fullName evidence="1">Uncharacterized protein</fullName>
    </submittedName>
</protein>
<accession>A0A5D4TF49</accession>
<evidence type="ECO:0000313" key="1">
    <source>
        <dbReference type="EMBL" id="TYS73378.1"/>
    </source>
</evidence>
<name>A0A5D4TF49_9BACI</name>
<proteinExistence type="predicted"/>
<dbReference type="EMBL" id="VTEW01000022">
    <property type="protein sequence ID" value="TYS73378.1"/>
    <property type="molecule type" value="Genomic_DNA"/>
</dbReference>
<comment type="caution">
    <text evidence="1">The sequence shown here is derived from an EMBL/GenBank/DDBJ whole genome shotgun (WGS) entry which is preliminary data.</text>
</comment>
<organism evidence="1 2">
    <name type="scientific">Rossellomorea aquimaris</name>
    <dbReference type="NCBI Taxonomy" id="189382"/>
    <lineage>
        <taxon>Bacteria</taxon>
        <taxon>Bacillati</taxon>
        <taxon>Bacillota</taxon>
        <taxon>Bacilli</taxon>
        <taxon>Bacillales</taxon>
        <taxon>Bacillaceae</taxon>
        <taxon>Rossellomorea</taxon>
    </lineage>
</organism>
<dbReference type="AlphaFoldDB" id="A0A5D4TF49"/>